<feature type="region of interest" description="Disordered" evidence="1">
    <location>
        <begin position="1"/>
        <end position="213"/>
    </location>
</feature>
<feature type="region of interest" description="Disordered" evidence="1">
    <location>
        <begin position="240"/>
        <end position="313"/>
    </location>
</feature>
<feature type="compositionally biased region" description="Polar residues" evidence="1">
    <location>
        <begin position="59"/>
        <end position="79"/>
    </location>
</feature>
<protein>
    <submittedName>
        <fullName evidence="2">Uncharacterized protein</fullName>
    </submittedName>
</protein>
<dbReference type="EMBL" id="GECU01029072">
    <property type="protein sequence ID" value="JAS78634.1"/>
    <property type="molecule type" value="Transcribed_RNA"/>
</dbReference>
<reference evidence="2" key="1">
    <citation type="submission" date="2015-11" db="EMBL/GenBank/DDBJ databases">
        <title>De novo transcriptome assembly of four potential Pierce s Disease insect vectors from Arizona vineyards.</title>
        <authorList>
            <person name="Tassone E.E."/>
        </authorList>
    </citation>
    <scope>NUCLEOTIDE SEQUENCE</scope>
</reference>
<feature type="compositionally biased region" description="Basic and acidic residues" evidence="1">
    <location>
        <begin position="240"/>
        <end position="254"/>
    </location>
</feature>
<dbReference type="AlphaFoldDB" id="A0A1B6HVD4"/>
<feature type="compositionally biased region" description="Polar residues" evidence="1">
    <location>
        <begin position="108"/>
        <end position="133"/>
    </location>
</feature>
<feature type="compositionally biased region" description="Low complexity" evidence="1">
    <location>
        <begin position="80"/>
        <end position="95"/>
    </location>
</feature>
<feature type="compositionally biased region" description="Polar residues" evidence="1">
    <location>
        <begin position="296"/>
        <end position="310"/>
    </location>
</feature>
<accession>A0A1B6HVD4</accession>
<gene>
    <name evidence="2" type="ORF">g.4498</name>
</gene>
<name>A0A1B6HVD4_9HEMI</name>
<evidence type="ECO:0000256" key="1">
    <source>
        <dbReference type="SAM" id="MobiDB-lite"/>
    </source>
</evidence>
<feature type="compositionally biased region" description="Polar residues" evidence="1">
    <location>
        <begin position="151"/>
        <end position="172"/>
    </location>
</feature>
<proteinExistence type="predicted"/>
<sequence length="388" mass="43557">SVITQYGDPKYTSSVSASIGTGYDDQKYTSSVDTTSGVQYNSKYSSSIDSNGNSDSNNVKYSTLTGLSVEPQNSKYSSVSDDQSTKYSQSSKYSSLIEDQESKYHQNPKYTSMTDSQNTKYTSMTDNQNSKYPSVSEDKSSKYPTPAEYTAYSNPSEIGTQSGSYTSSNHKQTGYADIEYDETKSLPSLTEEDKSDKSQPTFSALHASDDSYSNVDSMSMFSGSYNNEVRHRQGVLAVEHGPRNIKLDRQKRQIDINQNEVDGSLPDEQTTTERGDSTTTDVPTTEKSTDDEKDNYSPSHENTVESTTWSMPKEPELTTVAPSRDHGFFGFLRRLAQMKLRMGLELLRSTTHAVARYLDTVQKRMENVVRDMDKKTSRQRREIFKKAM</sequence>
<evidence type="ECO:0000313" key="2">
    <source>
        <dbReference type="EMBL" id="JAS78634.1"/>
    </source>
</evidence>
<feature type="compositionally biased region" description="Polar residues" evidence="1">
    <location>
        <begin position="28"/>
        <end position="39"/>
    </location>
</feature>
<organism evidence="2">
    <name type="scientific">Homalodisca liturata</name>
    <dbReference type="NCBI Taxonomy" id="320908"/>
    <lineage>
        <taxon>Eukaryota</taxon>
        <taxon>Metazoa</taxon>
        <taxon>Ecdysozoa</taxon>
        <taxon>Arthropoda</taxon>
        <taxon>Hexapoda</taxon>
        <taxon>Insecta</taxon>
        <taxon>Pterygota</taxon>
        <taxon>Neoptera</taxon>
        <taxon>Paraneoptera</taxon>
        <taxon>Hemiptera</taxon>
        <taxon>Auchenorrhyncha</taxon>
        <taxon>Membracoidea</taxon>
        <taxon>Cicadellidae</taxon>
        <taxon>Cicadellinae</taxon>
        <taxon>Proconiini</taxon>
        <taxon>Homalodisca</taxon>
    </lineage>
</organism>
<feature type="compositionally biased region" description="Low complexity" evidence="1">
    <location>
        <begin position="40"/>
        <end position="58"/>
    </location>
</feature>
<feature type="non-terminal residue" evidence="2">
    <location>
        <position position="1"/>
    </location>
</feature>